<protein>
    <submittedName>
        <fullName evidence="2">Uncharacterized protein</fullName>
    </submittedName>
</protein>
<dbReference type="Proteomes" id="UP000298652">
    <property type="component" value="Chromosome 5"/>
</dbReference>
<accession>A0A4U6UD36</accession>
<sequence length="216" mass="24184">MRSLLSQLLLSSSRRPPCCCHLRFAVRRPPPRPRSSTAGPCGRAPPVALRPRHCPRPHSSPDALTEHDVRNYDQLPPGSIHAKRIEEEHAMSVVRLCIARTKKNKGRGTGFIVVNTANKLVVRTYGHPLNEWVRGTKVGVTFHDMRDASAEAVWVNIEKEVALLLIDTSSNPELSAYLAVDFSYDDVRVGDFLVALGHPHGMRRYHDVWNNFGLVT</sequence>
<proteinExistence type="predicted"/>
<dbReference type="Gene3D" id="2.40.10.120">
    <property type="match status" value="1"/>
</dbReference>
<evidence type="ECO:0000256" key="1">
    <source>
        <dbReference type="SAM" id="MobiDB-lite"/>
    </source>
</evidence>
<evidence type="ECO:0000313" key="3">
    <source>
        <dbReference type="Proteomes" id="UP000298652"/>
    </source>
</evidence>
<dbReference type="EMBL" id="CM016556">
    <property type="protein sequence ID" value="TKW12645.1"/>
    <property type="molecule type" value="Genomic_DNA"/>
</dbReference>
<dbReference type="InterPro" id="IPR009003">
    <property type="entry name" value="Peptidase_S1_PA"/>
</dbReference>
<reference evidence="2" key="1">
    <citation type="submission" date="2019-03" db="EMBL/GenBank/DDBJ databases">
        <title>WGS assembly of Setaria viridis.</title>
        <authorList>
            <person name="Huang P."/>
            <person name="Jenkins J."/>
            <person name="Grimwood J."/>
            <person name="Barry K."/>
            <person name="Healey A."/>
            <person name="Mamidi S."/>
            <person name="Sreedasyam A."/>
            <person name="Shu S."/>
            <person name="Feldman M."/>
            <person name="Wu J."/>
            <person name="Yu Y."/>
            <person name="Chen C."/>
            <person name="Johnson J."/>
            <person name="Rokhsar D."/>
            <person name="Baxter I."/>
            <person name="Schmutz J."/>
            <person name="Brutnell T."/>
            <person name="Kellogg E."/>
        </authorList>
    </citation>
    <scope>NUCLEOTIDE SEQUENCE [LARGE SCALE GENOMIC DNA]</scope>
</reference>
<dbReference type="SUPFAM" id="SSF50494">
    <property type="entry name" value="Trypsin-like serine proteases"/>
    <property type="match status" value="1"/>
</dbReference>
<keyword evidence="3" id="KW-1185">Reference proteome</keyword>
<evidence type="ECO:0000313" key="2">
    <source>
        <dbReference type="EMBL" id="TKW12645.1"/>
    </source>
</evidence>
<dbReference type="Gramene" id="TKW12645">
    <property type="protein sequence ID" value="TKW12645"/>
    <property type="gene ID" value="SEVIR_5G049233v2"/>
</dbReference>
<name>A0A4U6UD36_SETVI</name>
<dbReference type="AlphaFoldDB" id="A0A4U6UD36"/>
<gene>
    <name evidence="2" type="ORF">SEVIR_5G049233v2</name>
</gene>
<feature type="region of interest" description="Disordered" evidence="1">
    <location>
        <begin position="29"/>
        <end position="77"/>
    </location>
</feature>
<organism evidence="2 3">
    <name type="scientific">Setaria viridis</name>
    <name type="common">Green bristlegrass</name>
    <name type="synonym">Setaria italica subsp. viridis</name>
    <dbReference type="NCBI Taxonomy" id="4556"/>
    <lineage>
        <taxon>Eukaryota</taxon>
        <taxon>Viridiplantae</taxon>
        <taxon>Streptophyta</taxon>
        <taxon>Embryophyta</taxon>
        <taxon>Tracheophyta</taxon>
        <taxon>Spermatophyta</taxon>
        <taxon>Magnoliopsida</taxon>
        <taxon>Liliopsida</taxon>
        <taxon>Poales</taxon>
        <taxon>Poaceae</taxon>
        <taxon>PACMAD clade</taxon>
        <taxon>Panicoideae</taxon>
        <taxon>Panicodae</taxon>
        <taxon>Paniceae</taxon>
        <taxon>Cenchrinae</taxon>
        <taxon>Setaria</taxon>
    </lineage>
</organism>